<dbReference type="GeneID" id="43657900"/>
<gene>
    <name evidence="3" type="ORF">BDV27DRAFT_162821</name>
</gene>
<keyword evidence="2" id="KW-1133">Transmembrane helix</keyword>
<proteinExistence type="predicted"/>
<keyword evidence="2" id="KW-0472">Membrane</keyword>
<evidence type="ECO:0000313" key="4">
    <source>
        <dbReference type="Proteomes" id="UP000326268"/>
    </source>
</evidence>
<reference evidence="3 4" key="1">
    <citation type="submission" date="2019-04" db="EMBL/GenBank/DDBJ databases">
        <title>Friends and foes A comparative genomics studyof 23 Aspergillus species from section Flavi.</title>
        <authorList>
            <consortium name="DOE Joint Genome Institute"/>
            <person name="Kjaerbolling I."/>
            <person name="Vesth T."/>
            <person name="Frisvad J.C."/>
            <person name="Nybo J.L."/>
            <person name="Theobald S."/>
            <person name="Kildgaard S."/>
            <person name="Isbrandt T."/>
            <person name="Kuo A."/>
            <person name="Sato A."/>
            <person name="Lyhne E.K."/>
            <person name="Kogle M.E."/>
            <person name="Wiebenga A."/>
            <person name="Kun R.S."/>
            <person name="Lubbers R.J."/>
            <person name="Makela M.R."/>
            <person name="Barry K."/>
            <person name="Chovatia M."/>
            <person name="Clum A."/>
            <person name="Daum C."/>
            <person name="Haridas S."/>
            <person name="He G."/>
            <person name="LaButti K."/>
            <person name="Lipzen A."/>
            <person name="Mondo S."/>
            <person name="Riley R."/>
            <person name="Salamov A."/>
            <person name="Simmons B.A."/>
            <person name="Magnuson J.K."/>
            <person name="Henrissat B."/>
            <person name="Mortensen U.H."/>
            <person name="Larsen T.O."/>
            <person name="Devries R.P."/>
            <person name="Grigoriev I.V."/>
            <person name="Machida M."/>
            <person name="Baker S.E."/>
            <person name="Andersen M.R."/>
        </authorList>
    </citation>
    <scope>NUCLEOTIDE SEQUENCE [LARGE SCALE GENOMIC DNA]</scope>
    <source>
        <strain evidence="3 4">CBS 763.97</strain>
    </source>
</reference>
<accession>A0A5N6ZNP0</accession>
<feature type="region of interest" description="Disordered" evidence="1">
    <location>
        <begin position="55"/>
        <end position="75"/>
    </location>
</feature>
<protein>
    <submittedName>
        <fullName evidence="3">Uncharacterized protein</fullName>
    </submittedName>
</protein>
<dbReference type="Proteomes" id="UP000326268">
    <property type="component" value="Unassembled WGS sequence"/>
</dbReference>
<dbReference type="OrthoDB" id="4400538at2759"/>
<evidence type="ECO:0000313" key="3">
    <source>
        <dbReference type="EMBL" id="KAE8359232.1"/>
    </source>
</evidence>
<evidence type="ECO:0000256" key="2">
    <source>
        <dbReference type="SAM" id="Phobius"/>
    </source>
</evidence>
<organism evidence="3 4">
    <name type="scientific">Aspergillus caelatus</name>
    <dbReference type="NCBI Taxonomy" id="61420"/>
    <lineage>
        <taxon>Eukaryota</taxon>
        <taxon>Fungi</taxon>
        <taxon>Dikarya</taxon>
        <taxon>Ascomycota</taxon>
        <taxon>Pezizomycotina</taxon>
        <taxon>Eurotiomycetes</taxon>
        <taxon>Eurotiomycetidae</taxon>
        <taxon>Eurotiales</taxon>
        <taxon>Aspergillaceae</taxon>
        <taxon>Aspergillus</taxon>
        <taxon>Aspergillus subgen. Circumdati</taxon>
    </lineage>
</organism>
<feature type="compositionally biased region" description="Basic and acidic residues" evidence="1">
    <location>
        <begin position="55"/>
        <end position="65"/>
    </location>
</feature>
<sequence length="75" mass="8416">MAIMMTAQLAHPSVRHFSAHRPRHHSRTARAIAISYLISGMVIPFIPPALESLRQKNSDVPDSNKPHPPLCFHAR</sequence>
<evidence type="ECO:0000256" key="1">
    <source>
        <dbReference type="SAM" id="MobiDB-lite"/>
    </source>
</evidence>
<dbReference type="RefSeq" id="XP_031922313.1">
    <property type="nucleotide sequence ID" value="XM_032073454.1"/>
</dbReference>
<dbReference type="AlphaFoldDB" id="A0A5N6ZNP0"/>
<keyword evidence="2" id="KW-0812">Transmembrane</keyword>
<name>A0A5N6ZNP0_9EURO</name>
<dbReference type="EMBL" id="ML737838">
    <property type="protein sequence ID" value="KAE8359232.1"/>
    <property type="molecule type" value="Genomic_DNA"/>
</dbReference>
<feature type="transmembrane region" description="Helical" evidence="2">
    <location>
        <begin position="31"/>
        <end position="50"/>
    </location>
</feature>
<keyword evidence="4" id="KW-1185">Reference proteome</keyword>